<evidence type="ECO:0000313" key="2">
    <source>
        <dbReference type="Proteomes" id="UP001367508"/>
    </source>
</evidence>
<proteinExistence type="predicted"/>
<sequence>MNSNRILYAIASREKEQRENATLLEFASWSQINFFLISPLKPLMLCIATFNRSIEVSHVMVGIVGSTCETSFKFENSAPISENHFISSVPNAPRYCWPDCKEPLSTSAAFHVSFEPIEASHYR</sequence>
<comment type="caution">
    <text evidence="1">The sequence shown here is derived from an EMBL/GenBank/DDBJ whole genome shotgun (WGS) entry which is preliminary data.</text>
</comment>
<gene>
    <name evidence="1" type="ORF">VNO77_05261</name>
</gene>
<organism evidence="1 2">
    <name type="scientific">Canavalia gladiata</name>
    <name type="common">Sword bean</name>
    <name type="synonym">Dolichos gladiatus</name>
    <dbReference type="NCBI Taxonomy" id="3824"/>
    <lineage>
        <taxon>Eukaryota</taxon>
        <taxon>Viridiplantae</taxon>
        <taxon>Streptophyta</taxon>
        <taxon>Embryophyta</taxon>
        <taxon>Tracheophyta</taxon>
        <taxon>Spermatophyta</taxon>
        <taxon>Magnoliopsida</taxon>
        <taxon>eudicotyledons</taxon>
        <taxon>Gunneridae</taxon>
        <taxon>Pentapetalae</taxon>
        <taxon>rosids</taxon>
        <taxon>fabids</taxon>
        <taxon>Fabales</taxon>
        <taxon>Fabaceae</taxon>
        <taxon>Papilionoideae</taxon>
        <taxon>50 kb inversion clade</taxon>
        <taxon>NPAAA clade</taxon>
        <taxon>indigoferoid/millettioid clade</taxon>
        <taxon>Phaseoleae</taxon>
        <taxon>Canavalia</taxon>
    </lineage>
</organism>
<dbReference type="AlphaFoldDB" id="A0AAN9N024"/>
<protein>
    <submittedName>
        <fullName evidence="1">Uncharacterized protein</fullName>
    </submittedName>
</protein>
<dbReference type="Proteomes" id="UP001367508">
    <property type="component" value="Unassembled WGS sequence"/>
</dbReference>
<name>A0AAN9N024_CANGL</name>
<accession>A0AAN9N024</accession>
<evidence type="ECO:0000313" key="1">
    <source>
        <dbReference type="EMBL" id="KAK7363131.1"/>
    </source>
</evidence>
<reference evidence="1 2" key="1">
    <citation type="submission" date="2024-01" db="EMBL/GenBank/DDBJ databases">
        <title>The genomes of 5 underutilized Papilionoideae crops provide insights into root nodulation and disease resistanc.</title>
        <authorList>
            <person name="Jiang F."/>
        </authorList>
    </citation>
    <scope>NUCLEOTIDE SEQUENCE [LARGE SCALE GENOMIC DNA]</scope>
    <source>
        <strain evidence="1">LVBAO_FW01</strain>
        <tissue evidence="1">Leaves</tissue>
    </source>
</reference>
<keyword evidence="2" id="KW-1185">Reference proteome</keyword>
<dbReference type="EMBL" id="JAYMYQ010000001">
    <property type="protein sequence ID" value="KAK7363131.1"/>
    <property type="molecule type" value="Genomic_DNA"/>
</dbReference>